<gene>
    <name evidence="2" type="ORF">ALC53_02462</name>
</gene>
<keyword evidence="1" id="KW-0812">Transmembrane</keyword>
<protein>
    <submittedName>
        <fullName evidence="2">Uncharacterized protein</fullName>
    </submittedName>
</protein>
<dbReference type="AlphaFoldDB" id="A0A195BQU4"/>
<keyword evidence="1" id="KW-1133">Transmembrane helix</keyword>
<dbReference type="Proteomes" id="UP000078540">
    <property type="component" value="Unassembled WGS sequence"/>
</dbReference>
<evidence type="ECO:0000256" key="1">
    <source>
        <dbReference type="SAM" id="Phobius"/>
    </source>
</evidence>
<proteinExistence type="predicted"/>
<evidence type="ECO:0000313" key="3">
    <source>
        <dbReference type="Proteomes" id="UP000078540"/>
    </source>
</evidence>
<keyword evidence="1" id="KW-0472">Membrane</keyword>
<accession>A0A195BQU4</accession>
<keyword evidence="3" id="KW-1185">Reference proteome</keyword>
<organism evidence="2 3">
    <name type="scientific">Atta colombica</name>
    <dbReference type="NCBI Taxonomy" id="520822"/>
    <lineage>
        <taxon>Eukaryota</taxon>
        <taxon>Metazoa</taxon>
        <taxon>Ecdysozoa</taxon>
        <taxon>Arthropoda</taxon>
        <taxon>Hexapoda</taxon>
        <taxon>Insecta</taxon>
        <taxon>Pterygota</taxon>
        <taxon>Neoptera</taxon>
        <taxon>Endopterygota</taxon>
        <taxon>Hymenoptera</taxon>
        <taxon>Apocrita</taxon>
        <taxon>Aculeata</taxon>
        <taxon>Formicoidea</taxon>
        <taxon>Formicidae</taxon>
        <taxon>Myrmicinae</taxon>
        <taxon>Atta</taxon>
    </lineage>
</organism>
<feature type="transmembrane region" description="Helical" evidence="1">
    <location>
        <begin position="188"/>
        <end position="212"/>
    </location>
</feature>
<reference evidence="2 3" key="1">
    <citation type="submission" date="2015-09" db="EMBL/GenBank/DDBJ databases">
        <title>Atta colombica WGS genome.</title>
        <authorList>
            <person name="Nygaard S."/>
            <person name="Hu H."/>
            <person name="Boomsma J."/>
            <person name="Zhang G."/>
        </authorList>
    </citation>
    <scope>NUCLEOTIDE SEQUENCE [LARGE SCALE GENOMIC DNA]</scope>
    <source>
        <strain evidence="2">Treedump-2</strain>
        <tissue evidence="2">Whole body</tissue>
    </source>
</reference>
<name>A0A195BQU4_9HYME</name>
<evidence type="ECO:0000313" key="2">
    <source>
        <dbReference type="EMBL" id="KYM89079.1"/>
    </source>
</evidence>
<dbReference type="EMBL" id="KQ976421">
    <property type="protein sequence ID" value="KYM89079.1"/>
    <property type="molecule type" value="Genomic_DNA"/>
</dbReference>
<feature type="transmembrane region" description="Helical" evidence="1">
    <location>
        <begin position="283"/>
        <end position="307"/>
    </location>
</feature>
<sequence length="574" mass="67493">MLLIIILLKQKILNFLNVVKIYAWKKLFRIIVFTERLTINFNLLTFVLMENKLLCDYKMSTYFNLQNFLLMDEVNTRRFSENTPQLQFKSQKPKEATNAENQIDRYISRNESIILSTSKFKNGDFDMRNEERRTTCEMLLARYKRKSFLHRIVTLIPLETFNWEMLPYPAYSVINFNLITFVLMKNNLTALVVALYFPLILLGESIVALNNISKNESIILSKHQRLFDLPNIKPDQLCAIVNASSDKSSMFHLLLKELNPSTGSVILTPRSNSDRLLSTMDAIYVYTFCIITCISTTITLFCSFLYMKISTNSSNNLHNIMIFKLLQLKEIHLTNCISVFDQLIKREENDPFLKRMIMGDVFTIMSTEKEVGVGEAPERQAKAEIHQKKVMNTKFICLLVRYVSPNDKKIKTQLLELLVILREFQDFRLLNNWEILKSYFTLAEDILALLNDNSIKAYLLFLKYLLNFNIFNALFQSRKILIHKLYTCSNQIISEVAQNFFSRLYIPEMQNIKHLINIYVGSEKKCNRLFNEIISAICKVRLYFQSENINCISFEPDIYKRHLEFHNKNLYSRH</sequence>